<name>A0A0N4ZP72_PARTI</name>
<feature type="region of interest" description="Disordered" evidence="10">
    <location>
        <begin position="1"/>
        <end position="27"/>
    </location>
</feature>
<dbReference type="AlphaFoldDB" id="A0A0N4ZP72"/>
<comment type="similarity">
    <text evidence="2">Belongs to the acetyltransferase family. ECO subfamily.</text>
</comment>
<dbReference type="WBParaSite" id="PTRK_0001033300.1">
    <property type="protein sequence ID" value="PTRK_0001033300.1"/>
    <property type="gene ID" value="PTRK_0001033300"/>
</dbReference>
<evidence type="ECO:0000256" key="10">
    <source>
        <dbReference type="SAM" id="MobiDB-lite"/>
    </source>
</evidence>
<evidence type="ECO:0000256" key="6">
    <source>
        <dbReference type="ARBA" id="ARBA00022833"/>
    </source>
</evidence>
<dbReference type="Proteomes" id="UP000038045">
    <property type="component" value="Unplaced"/>
</dbReference>
<protein>
    <submittedName>
        <fullName evidence="14">N-acetyltransferase ESCO1</fullName>
    </submittedName>
</protein>
<dbReference type="InterPro" id="IPR028005">
    <property type="entry name" value="AcTrfase_ESCO_Znf_dom"/>
</dbReference>
<evidence type="ECO:0000313" key="14">
    <source>
        <dbReference type="WBParaSite" id="PTRK_0001033300.1"/>
    </source>
</evidence>
<sequence>MSSNLITNYFTSKNTSKKRPRLEETNEDKDTIITKNKKRVFYDTDKNQQRLDFGQRNIGPVYCRACDTMYEQTNPEDVKAHEKYHNRHTTLDSFKVTLKQINNWKKLHLFKEYDGKLFFHIKKSSRSTLINKIEEILKNTLNNELGNEVKNPWGTKISREGYAYIHKVSDKIFFIGGISFVEYLKEAKNCSNKVVAKGNFLGLYFIWIHPLIRRRKIGTELLDVIREIHIPSINFTKRHILIDHSTEDFKNFISSYTNMHISEILLFTAL</sequence>
<keyword evidence="5" id="KW-0863">Zinc-finger</keyword>
<evidence type="ECO:0000256" key="9">
    <source>
        <dbReference type="ARBA" id="ARBA00023315"/>
    </source>
</evidence>
<evidence type="ECO:0000256" key="3">
    <source>
        <dbReference type="ARBA" id="ARBA00022679"/>
    </source>
</evidence>
<evidence type="ECO:0000259" key="11">
    <source>
        <dbReference type="Pfam" id="PF13878"/>
    </source>
</evidence>
<dbReference type="PANTHER" id="PTHR45884:SF2">
    <property type="entry name" value="N-ACETYLTRANSFERASE ECO"/>
    <property type="match status" value="1"/>
</dbReference>
<feature type="compositionally biased region" description="Polar residues" evidence="10">
    <location>
        <begin position="1"/>
        <end position="14"/>
    </location>
</feature>
<feature type="domain" description="N-acetyltransferase ESCO acetyl-transferase" evidence="12">
    <location>
        <begin position="201"/>
        <end position="259"/>
    </location>
</feature>
<evidence type="ECO:0000256" key="7">
    <source>
        <dbReference type="ARBA" id="ARBA00023242"/>
    </source>
</evidence>
<feature type="domain" description="N-acetyltransferase ESCO zinc-finger" evidence="11">
    <location>
        <begin position="48"/>
        <end position="87"/>
    </location>
</feature>
<keyword evidence="3" id="KW-0808">Transferase</keyword>
<dbReference type="GO" id="GO:0061733">
    <property type="term" value="F:protein-lysine-acetyltransferase activity"/>
    <property type="evidence" value="ECO:0007669"/>
    <property type="project" value="TreeGrafter"/>
</dbReference>
<reference evidence="14" key="1">
    <citation type="submission" date="2017-02" db="UniProtKB">
        <authorList>
            <consortium name="WormBaseParasite"/>
        </authorList>
    </citation>
    <scope>IDENTIFICATION</scope>
</reference>
<evidence type="ECO:0000313" key="13">
    <source>
        <dbReference type="Proteomes" id="UP000038045"/>
    </source>
</evidence>
<keyword evidence="7" id="KW-0539">Nucleus</keyword>
<evidence type="ECO:0000256" key="4">
    <source>
        <dbReference type="ARBA" id="ARBA00022723"/>
    </source>
</evidence>
<dbReference type="PANTHER" id="PTHR45884">
    <property type="entry name" value="N-ACETYLTRANSFERASE ECO"/>
    <property type="match status" value="1"/>
</dbReference>
<dbReference type="InterPro" id="IPR028009">
    <property type="entry name" value="ESCO_Acetyltransf_dom"/>
</dbReference>
<organism evidence="13 14">
    <name type="scientific">Parastrongyloides trichosuri</name>
    <name type="common">Possum-specific nematode worm</name>
    <dbReference type="NCBI Taxonomy" id="131310"/>
    <lineage>
        <taxon>Eukaryota</taxon>
        <taxon>Metazoa</taxon>
        <taxon>Ecdysozoa</taxon>
        <taxon>Nematoda</taxon>
        <taxon>Chromadorea</taxon>
        <taxon>Rhabditida</taxon>
        <taxon>Tylenchina</taxon>
        <taxon>Panagrolaimomorpha</taxon>
        <taxon>Strongyloidoidea</taxon>
        <taxon>Strongyloididae</taxon>
        <taxon>Parastrongyloides</taxon>
    </lineage>
</organism>
<keyword evidence="4" id="KW-0479">Metal-binding</keyword>
<evidence type="ECO:0000256" key="1">
    <source>
        <dbReference type="ARBA" id="ARBA00004123"/>
    </source>
</evidence>
<dbReference type="GO" id="GO:0008270">
    <property type="term" value="F:zinc ion binding"/>
    <property type="evidence" value="ECO:0007669"/>
    <property type="project" value="UniProtKB-KW"/>
</dbReference>
<keyword evidence="8" id="KW-0131">Cell cycle</keyword>
<accession>A0A0N4ZP72</accession>
<evidence type="ECO:0000259" key="12">
    <source>
        <dbReference type="Pfam" id="PF13880"/>
    </source>
</evidence>
<keyword evidence="13" id="KW-1185">Reference proteome</keyword>
<evidence type="ECO:0000256" key="8">
    <source>
        <dbReference type="ARBA" id="ARBA00023306"/>
    </source>
</evidence>
<keyword evidence="6" id="KW-0862">Zinc</keyword>
<evidence type="ECO:0000256" key="5">
    <source>
        <dbReference type="ARBA" id="ARBA00022771"/>
    </source>
</evidence>
<dbReference type="Pfam" id="PF13880">
    <property type="entry name" value="Acetyltransf_13"/>
    <property type="match status" value="1"/>
</dbReference>
<comment type="subcellular location">
    <subcellularLocation>
        <location evidence="1">Nucleus</location>
    </subcellularLocation>
</comment>
<dbReference type="Pfam" id="PF13878">
    <property type="entry name" value="zf-C2H2_3"/>
    <property type="match status" value="1"/>
</dbReference>
<proteinExistence type="inferred from homology"/>
<dbReference type="GO" id="GO:0005634">
    <property type="term" value="C:nucleus"/>
    <property type="evidence" value="ECO:0007669"/>
    <property type="project" value="UniProtKB-SubCell"/>
</dbReference>
<dbReference type="GO" id="GO:0007064">
    <property type="term" value="P:mitotic sister chromatid cohesion"/>
    <property type="evidence" value="ECO:0007669"/>
    <property type="project" value="TreeGrafter"/>
</dbReference>
<evidence type="ECO:0000256" key="2">
    <source>
        <dbReference type="ARBA" id="ARBA00005816"/>
    </source>
</evidence>
<dbReference type="GO" id="GO:0000785">
    <property type="term" value="C:chromatin"/>
    <property type="evidence" value="ECO:0007669"/>
    <property type="project" value="TreeGrafter"/>
</dbReference>
<keyword evidence="9" id="KW-0012">Acyltransferase</keyword>
<dbReference type="STRING" id="131310.A0A0N4ZP72"/>